<dbReference type="Proteomes" id="UP000034455">
    <property type="component" value="Unassembled WGS sequence"/>
</dbReference>
<dbReference type="Pfam" id="PF13302">
    <property type="entry name" value="Acetyltransf_3"/>
    <property type="match status" value="1"/>
</dbReference>
<dbReference type="PANTHER" id="PTHR43792:SF8">
    <property type="entry name" value="[RIBOSOMAL PROTEIN US5]-ALANINE N-ACETYLTRANSFERASE"/>
    <property type="match status" value="1"/>
</dbReference>
<dbReference type="PANTHER" id="PTHR43792">
    <property type="entry name" value="GNAT FAMILY, PUTATIVE (AFU_ORTHOLOGUE AFUA_3G00765)-RELATED-RELATED"/>
    <property type="match status" value="1"/>
</dbReference>
<evidence type="ECO:0000313" key="6">
    <source>
        <dbReference type="Proteomes" id="UP000034455"/>
    </source>
</evidence>
<gene>
    <name evidence="5" type="ORF">UF66_1404</name>
</gene>
<evidence type="ECO:0000256" key="1">
    <source>
        <dbReference type="ARBA" id="ARBA00022679"/>
    </source>
</evidence>
<dbReference type="InterPro" id="IPR016181">
    <property type="entry name" value="Acyl_CoA_acyltransferase"/>
</dbReference>
<accession>A0A0M2NZP0</accession>
<comment type="caution">
    <text evidence="5">The sequence shown here is derived from an EMBL/GenBank/DDBJ whole genome shotgun (WGS) entry which is preliminary data.</text>
</comment>
<dbReference type="GO" id="GO:0016747">
    <property type="term" value="F:acyltransferase activity, transferring groups other than amino-acyl groups"/>
    <property type="evidence" value="ECO:0007669"/>
    <property type="project" value="InterPro"/>
</dbReference>
<protein>
    <submittedName>
        <fullName evidence="5">Ribosomal-protein-L7p-serine acetyltransferase</fullName>
    </submittedName>
</protein>
<dbReference type="PATRIC" id="fig|74704.6.peg.1439"/>
<reference evidence="5 6" key="1">
    <citation type="submission" date="2015-03" db="EMBL/GenBank/DDBJ databases">
        <title>Genome Assembly of Staphylococcus cohnii subsp. cohnii strain G22B2.</title>
        <authorList>
            <person name="Nair G."/>
            <person name="Kaur G."/>
            <person name="Khatri I."/>
            <person name="Singh N.K."/>
            <person name="Sathyabama S."/>
            <person name="Maurya S.K."/>
            <person name="Subramanian S."/>
            <person name="Agrewala J.N."/>
            <person name="Mayilraj S."/>
        </authorList>
    </citation>
    <scope>NUCLEOTIDE SEQUENCE [LARGE SCALE GENOMIC DNA]</scope>
    <source>
        <strain evidence="5 6">G22B2</strain>
    </source>
</reference>
<organism evidence="5 6">
    <name type="scientific">Staphylococcus cohnii subsp. cohnii</name>
    <dbReference type="NCBI Taxonomy" id="74704"/>
    <lineage>
        <taxon>Bacteria</taxon>
        <taxon>Bacillati</taxon>
        <taxon>Bacillota</taxon>
        <taxon>Bacilli</taxon>
        <taxon>Bacillales</taxon>
        <taxon>Staphylococcaceae</taxon>
        <taxon>Staphylococcus</taxon>
        <taxon>Staphylococcus cohnii species complex</taxon>
    </lineage>
</organism>
<proteinExistence type="inferred from homology"/>
<comment type="similarity">
    <text evidence="3">Belongs to the acetyltransferase family. RimJ subfamily.</text>
</comment>
<dbReference type="InterPro" id="IPR000182">
    <property type="entry name" value="GNAT_dom"/>
</dbReference>
<dbReference type="CDD" id="cd04301">
    <property type="entry name" value="NAT_SF"/>
    <property type="match status" value="1"/>
</dbReference>
<dbReference type="InterPro" id="IPR051531">
    <property type="entry name" value="N-acetyltransferase"/>
</dbReference>
<dbReference type="PROSITE" id="PS51186">
    <property type="entry name" value="GNAT"/>
    <property type="match status" value="1"/>
</dbReference>
<dbReference type="Gene3D" id="3.40.630.30">
    <property type="match status" value="1"/>
</dbReference>
<dbReference type="RefSeq" id="WP_019470020.1">
    <property type="nucleotide sequence ID" value="NZ_BKAS01000001.1"/>
</dbReference>
<keyword evidence="1 5" id="KW-0808">Transferase</keyword>
<feature type="domain" description="N-acetyltransferase" evidence="4">
    <location>
        <begin position="25"/>
        <end position="179"/>
    </location>
</feature>
<evidence type="ECO:0000313" key="5">
    <source>
        <dbReference type="EMBL" id="KKI65447.1"/>
    </source>
</evidence>
<dbReference type="EMBL" id="LAKJ01000002">
    <property type="protein sequence ID" value="KKI65447.1"/>
    <property type="molecule type" value="Genomic_DNA"/>
</dbReference>
<dbReference type="GeneID" id="58096573"/>
<dbReference type="SUPFAM" id="SSF55729">
    <property type="entry name" value="Acyl-CoA N-acyltransferases (Nat)"/>
    <property type="match status" value="1"/>
</dbReference>
<name>A0A0M2NZP0_STACC</name>
<keyword evidence="2" id="KW-0012">Acyltransferase</keyword>
<evidence type="ECO:0000256" key="3">
    <source>
        <dbReference type="ARBA" id="ARBA00038502"/>
    </source>
</evidence>
<dbReference type="AlphaFoldDB" id="A0A0M2NZP0"/>
<evidence type="ECO:0000256" key="2">
    <source>
        <dbReference type="ARBA" id="ARBA00023315"/>
    </source>
</evidence>
<sequence>MQYRPFIEILPNVSLRPPDLRMAESLFETIQENFTHLSRFLDFITEDLTVDAEKSYLKMMIQHQAESKGQLFLIYYEDKLIGTIDLHKIDLKNKKAEIGYWLAKGYTGKRIATESVVFICHYAFEILELNKLTIIADVRNIASNKVAENAGFHFVATDIQDMFDGEKYQDMNRYILLKNHFDLAESN</sequence>
<evidence type="ECO:0000259" key="4">
    <source>
        <dbReference type="PROSITE" id="PS51186"/>
    </source>
</evidence>